<dbReference type="Proteomes" id="UP001497383">
    <property type="component" value="Chromosome 2"/>
</dbReference>
<dbReference type="RefSeq" id="XP_066828411.1">
    <property type="nucleotide sequence ID" value="XM_066971365.1"/>
</dbReference>
<proteinExistence type="predicted"/>
<dbReference type="PANTHER" id="PTHR28177:SF1">
    <property type="entry name" value="ALTERED INHERITANCE OF MITOCHONDRIA PROTEIN 19, MITOCHONDRIAL"/>
    <property type="match status" value="1"/>
</dbReference>
<name>A0ABP0ZH95_9ASCO</name>
<dbReference type="Pfam" id="PF10315">
    <property type="entry name" value="Aim19"/>
    <property type="match status" value="1"/>
</dbReference>
<dbReference type="EMBL" id="OZ022406">
    <property type="protein sequence ID" value="CAK9436993.1"/>
    <property type="molecule type" value="Genomic_DNA"/>
</dbReference>
<gene>
    <name evidence="1" type="ORF">LODBEIA_P14730</name>
</gene>
<evidence type="ECO:0000313" key="2">
    <source>
        <dbReference type="Proteomes" id="UP001497383"/>
    </source>
</evidence>
<dbReference type="InterPro" id="IPR019419">
    <property type="entry name" value="AIM19"/>
</dbReference>
<dbReference type="PANTHER" id="PTHR28177">
    <property type="entry name" value="ALTERED INHERITANCE OF MITOCHONDRIA PROTEIN 19, MITOCHONDRIAL"/>
    <property type="match status" value="1"/>
</dbReference>
<evidence type="ECO:0000313" key="1">
    <source>
        <dbReference type="EMBL" id="CAK9436993.1"/>
    </source>
</evidence>
<accession>A0ABP0ZH95</accession>
<keyword evidence="2" id="KW-1185">Reference proteome</keyword>
<evidence type="ECO:0008006" key="3">
    <source>
        <dbReference type="Google" id="ProtNLM"/>
    </source>
</evidence>
<sequence>MFFGSDSTKSSDEPTKTYWERLDEISYSPVPSGILSAALLLKAIKKSAPLPTIPNTGTSGGSYAFQQSLATAKPTRLSCGFFGGALALGTYMMYDGDPVNASGFNFAWSTLYLLVNGKSAVSSFFKGRLTPISLGALALFNAALYGREFFWSQRSPFSVNGQ</sequence>
<dbReference type="GeneID" id="92206669"/>
<reference evidence="1 2" key="1">
    <citation type="submission" date="2024-03" db="EMBL/GenBank/DDBJ databases">
        <authorList>
            <person name="Brejova B."/>
        </authorList>
    </citation>
    <scope>NUCLEOTIDE SEQUENCE [LARGE SCALE GENOMIC DNA]</scope>
    <source>
        <strain evidence="1 2">CBS 14171</strain>
    </source>
</reference>
<organism evidence="1 2">
    <name type="scientific">Lodderomyces beijingensis</name>
    <dbReference type="NCBI Taxonomy" id="1775926"/>
    <lineage>
        <taxon>Eukaryota</taxon>
        <taxon>Fungi</taxon>
        <taxon>Dikarya</taxon>
        <taxon>Ascomycota</taxon>
        <taxon>Saccharomycotina</taxon>
        <taxon>Pichiomycetes</taxon>
        <taxon>Debaryomycetaceae</taxon>
        <taxon>Candida/Lodderomyces clade</taxon>
        <taxon>Lodderomyces</taxon>
    </lineage>
</organism>
<protein>
    <recommendedName>
        <fullName evidence="3">Altered inheritance of mitochondria protein 19</fullName>
    </recommendedName>
</protein>